<protein>
    <submittedName>
        <fullName evidence="2">Gag-pol polyprotein</fullName>
    </submittedName>
</protein>
<name>A0ABQ4ZC84_9ASTR</name>
<evidence type="ECO:0000313" key="3">
    <source>
        <dbReference type="Proteomes" id="UP001151760"/>
    </source>
</evidence>
<dbReference type="Proteomes" id="UP001151760">
    <property type="component" value="Unassembled WGS sequence"/>
</dbReference>
<feature type="domain" description="Reverse transcriptase Ty1/copia-type" evidence="1">
    <location>
        <begin position="27"/>
        <end position="109"/>
    </location>
</feature>
<comment type="caution">
    <text evidence="2">The sequence shown here is derived from an EMBL/GenBank/DDBJ whole genome shotgun (WGS) entry which is preliminary data.</text>
</comment>
<accession>A0ABQ4ZC84</accession>
<organism evidence="2 3">
    <name type="scientific">Tanacetum coccineum</name>
    <dbReference type="NCBI Taxonomy" id="301880"/>
    <lineage>
        <taxon>Eukaryota</taxon>
        <taxon>Viridiplantae</taxon>
        <taxon>Streptophyta</taxon>
        <taxon>Embryophyta</taxon>
        <taxon>Tracheophyta</taxon>
        <taxon>Spermatophyta</taxon>
        <taxon>Magnoliopsida</taxon>
        <taxon>eudicotyledons</taxon>
        <taxon>Gunneridae</taxon>
        <taxon>Pentapetalae</taxon>
        <taxon>asterids</taxon>
        <taxon>campanulids</taxon>
        <taxon>Asterales</taxon>
        <taxon>Asteraceae</taxon>
        <taxon>Asteroideae</taxon>
        <taxon>Anthemideae</taxon>
        <taxon>Anthemidinae</taxon>
        <taxon>Tanacetum</taxon>
    </lineage>
</organism>
<evidence type="ECO:0000313" key="2">
    <source>
        <dbReference type="EMBL" id="GJS87366.1"/>
    </source>
</evidence>
<reference evidence="2" key="2">
    <citation type="submission" date="2022-01" db="EMBL/GenBank/DDBJ databases">
        <authorList>
            <person name="Yamashiro T."/>
            <person name="Shiraishi A."/>
            <person name="Satake H."/>
            <person name="Nakayama K."/>
        </authorList>
    </citation>
    <scope>NUCLEOTIDE SEQUENCE</scope>
</reference>
<dbReference type="InterPro" id="IPR013103">
    <property type="entry name" value="RVT_2"/>
</dbReference>
<proteinExistence type="predicted"/>
<keyword evidence="3" id="KW-1185">Reference proteome</keyword>
<gene>
    <name evidence="2" type="ORF">Tco_0770002</name>
</gene>
<reference evidence="2" key="1">
    <citation type="journal article" date="2022" name="Int. J. Mol. Sci.">
        <title>Draft Genome of Tanacetum Coccineum: Genomic Comparison of Closely Related Tanacetum-Family Plants.</title>
        <authorList>
            <person name="Yamashiro T."/>
            <person name="Shiraishi A."/>
            <person name="Nakayama K."/>
            <person name="Satake H."/>
        </authorList>
    </citation>
    <scope>NUCLEOTIDE SEQUENCE</scope>
</reference>
<sequence>MDSSNKTTNLPQIKKVFMFALYLILLNPKNIKEEWLILQCIEAMQENELHHTTVAKVMHQEEGIDFEESLAPVARLEASSDFSVATKRSTQGLFPIYQMDLKTAFLNGSTK</sequence>
<dbReference type="EMBL" id="BQNB010011193">
    <property type="protein sequence ID" value="GJS87366.1"/>
    <property type="molecule type" value="Genomic_DNA"/>
</dbReference>
<evidence type="ECO:0000259" key="1">
    <source>
        <dbReference type="Pfam" id="PF07727"/>
    </source>
</evidence>
<dbReference type="Pfam" id="PF07727">
    <property type="entry name" value="RVT_2"/>
    <property type="match status" value="1"/>
</dbReference>